<name>A0A3Q8WTX0_9ACTO</name>
<dbReference type="PRINTS" id="PR00507">
    <property type="entry name" value="N12N6MTFRASE"/>
</dbReference>
<sequence length="1114" mass="124921">MTSVSMDEGRFRQALSRLVSDLAGIDKELQIDSRTNPEDQLKIPIGNFFTELAATLPGNIRAITEHRQVEGDVVEGVRLDMAIKRGHGALVGHVELKAPLKGANPYRKQGWTKHDRDQWARLEHHPNLLYCNGWEWTLVRHGAGRPLAHVLLAPSADLELPDEQVKALRELLAQFLSWKPMTPSSPRALAEHLAPLTSFLRDSVISVLQESASTTSGLPVLYEKWQADLMPGATHKDFADSFAQTFTYALLLARIESGQDADTFTASAVTDSLLRNGHKLIGSVLRLMAQPMNRAPIEGAVSLLESVIGAVNAEKLSSQSDPWLYFYEDFLAAYDPKMRNDAGVYYTPVEVVRFQVRLLDEILKTRFGRQRGFGEDGVNILDPAAGTGAYLLAVAERVLSDSRSPQADARSLGRRLFGFELLVGPYSVAHLRLTQMLEQTGVDLGRDGVQVFLTNTLTDPGDISGENQQISFWEIEQNINEETRRAGLVKNEQTRIRVILGNPPYDRGSREKALGSGSEQFPNVILEEVQGRPPLLNDFIEPLQEIGAGGHAKNLYNSYVYFIRWAIWKACEQHKDEAGVVSFITSASYLRGPGFAGMREYMRRVFDEIWIVDLGGEGRGARKEENVFNIQTPVAIFFGIQWEKNSTGTVRKHSDRVRSKAQVHYVRIQGTRDEKLAALRTLDSPDSGDRWTPLKATEWHSKFVPDTAAGLAEFAPLDWVFPWSHSGVQFKRKWPIAPTERALERRWRTLTGEIDNLSINFRETSQKTVDTSGEHLISGQQVRPLTQDNSSTAPVRYGYRSFDRQFVYPDSRLCDRPRPQLWDSLSEHQLYFATLTTTRLGTGPAFTVSPYVPDLDYFRGSFGAKNIYPLFRTSGILDHNISAKLLGALDEAFKTKITAEDVALYAFGLLGTGAYTALYEVELDESAARVPFTQDFELFKQVRDFGQGLIFEQTWGERCSELNQFGQPIRARYRGQAVIATETPRSPYPEQWNYDEEARELVIGDGGVFRNVPPEIMSYSVSGMKIVGSWLGYRMKIPAGRSSSPLDQIQADDWQLDRELLELLWQVEYLVEAESEGIELLGKVVSGPLIPVTLLGPPTPAETKAPKRNQRALL</sequence>
<evidence type="ECO:0000256" key="2">
    <source>
        <dbReference type="ARBA" id="ARBA00022603"/>
    </source>
</evidence>
<organism evidence="7 8">
    <name type="scientific">Flaviflexus salsibiostraticola</name>
    <dbReference type="NCBI Taxonomy" id="1282737"/>
    <lineage>
        <taxon>Bacteria</taxon>
        <taxon>Bacillati</taxon>
        <taxon>Actinomycetota</taxon>
        <taxon>Actinomycetes</taxon>
        <taxon>Actinomycetales</taxon>
        <taxon>Actinomycetaceae</taxon>
        <taxon>Flaviflexus</taxon>
    </lineage>
</organism>
<keyword evidence="3 7" id="KW-0808">Transferase</keyword>
<keyword evidence="8" id="KW-1185">Reference proteome</keyword>
<dbReference type="OrthoDB" id="9776021at2"/>
<accession>A0A3Q8WTX0</accession>
<proteinExistence type="predicted"/>
<dbReference type="PANTHER" id="PTHR33841">
    <property type="entry name" value="DNA METHYLTRANSFERASE YEEA-RELATED"/>
    <property type="match status" value="1"/>
</dbReference>
<dbReference type="KEGG" id="fsl:EJO69_07770"/>
<dbReference type="REBASE" id="286025">
    <property type="entry name" value="Fsa33148ORF7770P"/>
</dbReference>
<dbReference type="InterPro" id="IPR041635">
    <property type="entry name" value="Type_ISP_LLaBIII_C"/>
</dbReference>
<dbReference type="Pfam" id="PF02384">
    <property type="entry name" value="N6_Mtase"/>
    <property type="match status" value="1"/>
</dbReference>
<dbReference type="GO" id="GO:0003677">
    <property type="term" value="F:DNA binding"/>
    <property type="evidence" value="ECO:0007669"/>
    <property type="project" value="InterPro"/>
</dbReference>
<evidence type="ECO:0000313" key="7">
    <source>
        <dbReference type="EMBL" id="AZN30210.1"/>
    </source>
</evidence>
<dbReference type="Pfam" id="PF18135">
    <property type="entry name" value="Type_ISP_C"/>
    <property type="match status" value="1"/>
</dbReference>
<dbReference type="Gene3D" id="3.40.50.150">
    <property type="entry name" value="Vaccinia Virus protein VP39"/>
    <property type="match status" value="1"/>
</dbReference>
<dbReference type="EMBL" id="CP034438">
    <property type="protein sequence ID" value="AZN30210.1"/>
    <property type="molecule type" value="Genomic_DNA"/>
</dbReference>
<reference evidence="7 8" key="1">
    <citation type="submission" date="2018-12" db="EMBL/GenBank/DDBJ databases">
        <title>Complete genome sequence of Flaviflexus salsibiostraticola KCTC 33148.</title>
        <authorList>
            <person name="Bae J.-W."/>
        </authorList>
    </citation>
    <scope>NUCLEOTIDE SEQUENCE [LARGE SCALE GENOMIC DNA]</scope>
    <source>
        <strain evidence="7 8">KCTC 33148</strain>
    </source>
</reference>
<comment type="catalytic activity">
    <reaction evidence="4">
        <text>a 2'-deoxyadenosine in DNA + S-adenosyl-L-methionine = an N(6)-methyl-2'-deoxyadenosine in DNA + S-adenosyl-L-homocysteine + H(+)</text>
        <dbReference type="Rhea" id="RHEA:15197"/>
        <dbReference type="Rhea" id="RHEA-COMP:12418"/>
        <dbReference type="Rhea" id="RHEA-COMP:12419"/>
        <dbReference type="ChEBI" id="CHEBI:15378"/>
        <dbReference type="ChEBI" id="CHEBI:57856"/>
        <dbReference type="ChEBI" id="CHEBI:59789"/>
        <dbReference type="ChEBI" id="CHEBI:90615"/>
        <dbReference type="ChEBI" id="CHEBI:90616"/>
        <dbReference type="EC" id="2.1.1.72"/>
    </reaction>
</comment>
<dbReference type="EC" id="2.1.1.72" evidence="1"/>
<evidence type="ECO:0000313" key="8">
    <source>
        <dbReference type="Proteomes" id="UP000270021"/>
    </source>
</evidence>
<dbReference type="GO" id="GO:0008170">
    <property type="term" value="F:N-methyltransferase activity"/>
    <property type="evidence" value="ECO:0007669"/>
    <property type="project" value="InterPro"/>
</dbReference>
<dbReference type="Proteomes" id="UP000270021">
    <property type="component" value="Chromosome"/>
</dbReference>
<dbReference type="GO" id="GO:0032259">
    <property type="term" value="P:methylation"/>
    <property type="evidence" value="ECO:0007669"/>
    <property type="project" value="UniProtKB-KW"/>
</dbReference>
<feature type="domain" description="Type ISP restriction-modification enzyme LLaBIII C-terminal specificity" evidence="6">
    <location>
        <begin position="720"/>
        <end position="1057"/>
    </location>
</feature>
<dbReference type="AlphaFoldDB" id="A0A3Q8WTX0"/>
<dbReference type="GO" id="GO:0009007">
    <property type="term" value="F:site-specific DNA-methyltransferase (adenine-specific) activity"/>
    <property type="evidence" value="ECO:0007669"/>
    <property type="project" value="UniProtKB-EC"/>
</dbReference>
<gene>
    <name evidence="7" type="ORF">EJO69_07770</name>
</gene>
<feature type="domain" description="DNA methylase adenine-specific" evidence="5">
    <location>
        <begin position="326"/>
        <end position="508"/>
    </location>
</feature>
<evidence type="ECO:0000259" key="6">
    <source>
        <dbReference type="Pfam" id="PF18135"/>
    </source>
</evidence>
<evidence type="ECO:0000256" key="4">
    <source>
        <dbReference type="ARBA" id="ARBA00047942"/>
    </source>
</evidence>
<dbReference type="InterPro" id="IPR050953">
    <property type="entry name" value="N4_N6_ade-DNA_methylase"/>
</dbReference>
<dbReference type="InterPro" id="IPR029063">
    <property type="entry name" value="SAM-dependent_MTases_sf"/>
</dbReference>
<evidence type="ECO:0000256" key="3">
    <source>
        <dbReference type="ARBA" id="ARBA00022679"/>
    </source>
</evidence>
<protein>
    <recommendedName>
        <fullName evidence="1">site-specific DNA-methyltransferase (adenine-specific)</fullName>
        <ecNumber evidence="1">2.1.1.72</ecNumber>
    </recommendedName>
</protein>
<evidence type="ECO:0000259" key="5">
    <source>
        <dbReference type="Pfam" id="PF02384"/>
    </source>
</evidence>
<dbReference type="PANTHER" id="PTHR33841:SF1">
    <property type="entry name" value="DNA METHYLTRANSFERASE A"/>
    <property type="match status" value="1"/>
</dbReference>
<keyword evidence="2 7" id="KW-0489">Methyltransferase</keyword>
<evidence type="ECO:0000256" key="1">
    <source>
        <dbReference type="ARBA" id="ARBA00011900"/>
    </source>
</evidence>
<dbReference type="SUPFAM" id="SSF53335">
    <property type="entry name" value="S-adenosyl-L-methionine-dependent methyltransferases"/>
    <property type="match status" value="1"/>
</dbReference>
<dbReference type="InterPro" id="IPR003356">
    <property type="entry name" value="DNA_methylase_A-5"/>
</dbReference>